<dbReference type="EMBL" id="UFYW01000001">
    <property type="protein sequence ID" value="STD85054.1"/>
    <property type="molecule type" value="Genomic_DNA"/>
</dbReference>
<dbReference type="AlphaFoldDB" id="A0A376H791"/>
<dbReference type="GO" id="GO:0004175">
    <property type="term" value="F:endopeptidase activity"/>
    <property type="evidence" value="ECO:0007669"/>
    <property type="project" value="UniProtKB-ARBA"/>
</dbReference>
<keyword evidence="4" id="KW-0378">Hydrolase</keyword>
<keyword evidence="4" id="KW-0645">Protease</keyword>
<feature type="transmembrane region" description="Helical" evidence="2">
    <location>
        <begin position="135"/>
        <end position="154"/>
    </location>
</feature>
<dbReference type="Pfam" id="PF02517">
    <property type="entry name" value="Rce1-like"/>
    <property type="match status" value="1"/>
</dbReference>
<gene>
    <name evidence="4" type="ORF">NCTC12360_03605</name>
</gene>
<feature type="transmembrane region" description="Helical" evidence="2">
    <location>
        <begin position="33"/>
        <end position="50"/>
    </location>
</feature>
<name>A0A376H791_ENTGA</name>
<evidence type="ECO:0000259" key="3">
    <source>
        <dbReference type="Pfam" id="PF02517"/>
    </source>
</evidence>
<accession>A0A376H791</accession>
<dbReference type="InterPro" id="IPR003675">
    <property type="entry name" value="Rce1/LyrA-like_dom"/>
</dbReference>
<feature type="domain" description="CAAX prenyl protease 2/Lysostaphin resistance protein A-like" evidence="3">
    <location>
        <begin position="103"/>
        <end position="195"/>
    </location>
</feature>
<feature type="transmembrane region" description="Helical" evidence="2">
    <location>
        <begin position="187"/>
        <end position="203"/>
    </location>
</feature>
<evidence type="ECO:0000313" key="5">
    <source>
        <dbReference type="Proteomes" id="UP000254807"/>
    </source>
</evidence>
<feature type="transmembrane region" description="Helical" evidence="2">
    <location>
        <begin position="107"/>
        <end position="123"/>
    </location>
</feature>
<keyword evidence="2" id="KW-1133">Transmembrane helix</keyword>
<feature type="transmembrane region" description="Helical" evidence="2">
    <location>
        <begin position="160"/>
        <end position="178"/>
    </location>
</feature>
<keyword evidence="5" id="KW-1185">Reference proteome</keyword>
<evidence type="ECO:0000256" key="2">
    <source>
        <dbReference type="SAM" id="Phobius"/>
    </source>
</evidence>
<dbReference type="RefSeq" id="WP_060814011.1">
    <property type="nucleotide sequence ID" value="NZ_JARPZP010000001.1"/>
</dbReference>
<dbReference type="OrthoDB" id="2193995at2"/>
<proteinExistence type="inferred from homology"/>
<sequence length="204" mass="23542">MKKLLFLLAFVIWKGIAIHGIPSSYAKFLMGYHELGAKLVLLCFFVILFYRDLLNRLKELKVLSLIKISLLTFVAILLTTVIFNLIVFPGEQSLTFYYPSSQSTVPFLLGALVVGPLFEEMFYRYTLIYTGRKRWLRIVTTLCSLLLFSRAYIVNANGNIFLLYPYFIIGFWLTIVYLRNKNPWESVFAHIAYNSLVVLLAIIG</sequence>
<feature type="transmembrane region" description="Helical" evidence="2">
    <location>
        <begin position="62"/>
        <end position="87"/>
    </location>
</feature>
<evidence type="ECO:0000256" key="1">
    <source>
        <dbReference type="ARBA" id="ARBA00009067"/>
    </source>
</evidence>
<reference evidence="4 5" key="1">
    <citation type="submission" date="2018-06" db="EMBL/GenBank/DDBJ databases">
        <authorList>
            <consortium name="Pathogen Informatics"/>
            <person name="Doyle S."/>
        </authorList>
    </citation>
    <scope>NUCLEOTIDE SEQUENCE [LARGE SCALE GENOMIC DNA]</scope>
    <source>
        <strain evidence="4 5">NCTC12360</strain>
    </source>
</reference>
<keyword evidence="2" id="KW-0812">Transmembrane</keyword>
<comment type="similarity">
    <text evidence="1">Belongs to the UPF0177 family.</text>
</comment>
<dbReference type="GO" id="GO:0006508">
    <property type="term" value="P:proteolysis"/>
    <property type="evidence" value="ECO:0007669"/>
    <property type="project" value="UniProtKB-KW"/>
</dbReference>
<dbReference type="Proteomes" id="UP000254807">
    <property type="component" value="Unassembled WGS sequence"/>
</dbReference>
<keyword evidence="2" id="KW-0472">Membrane</keyword>
<organism evidence="4 5">
    <name type="scientific">Enterococcus gallinarum</name>
    <dbReference type="NCBI Taxonomy" id="1353"/>
    <lineage>
        <taxon>Bacteria</taxon>
        <taxon>Bacillati</taxon>
        <taxon>Bacillota</taxon>
        <taxon>Bacilli</taxon>
        <taxon>Lactobacillales</taxon>
        <taxon>Enterococcaceae</taxon>
        <taxon>Enterococcus</taxon>
    </lineage>
</organism>
<protein>
    <submittedName>
        <fullName evidence="4">CAAX amino terminal protease self- immunity</fullName>
    </submittedName>
</protein>
<dbReference type="GO" id="GO:0080120">
    <property type="term" value="P:CAAX-box protein maturation"/>
    <property type="evidence" value="ECO:0007669"/>
    <property type="project" value="UniProtKB-ARBA"/>
</dbReference>
<evidence type="ECO:0000313" key="4">
    <source>
        <dbReference type="EMBL" id="STD85054.1"/>
    </source>
</evidence>